<feature type="transmembrane region" description="Helical" evidence="7">
    <location>
        <begin position="323"/>
        <end position="340"/>
    </location>
</feature>
<dbReference type="Gene3D" id="1.20.1720.10">
    <property type="entry name" value="Multidrug resistance protein D"/>
    <property type="match status" value="1"/>
</dbReference>
<feature type="transmembrane region" description="Helical" evidence="7">
    <location>
        <begin position="260"/>
        <end position="278"/>
    </location>
</feature>
<reference evidence="10" key="1">
    <citation type="journal article" date="2019" name="Int. J. Syst. Evol. Microbiol.">
        <title>The Global Catalogue of Microorganisms (GCM) 10K type strain sequencing project: providing services to taxonomists for standard genome sequencing and annotation.</title>
        <authorList>
            <consortium name="The Broad Institute Genomics Platform"/>
            <consortium name="The Broad Institute Genome Sequencing Center for Infectious Disease"/>
            <person name="Wu L."/>
            <person name="Ma J."/>
        </authorList>
    </citation>
    <scope>NUCLEOTIDE SEQUENCE [LARGE SCALE GENOMIC DNA]</scope>
    <source>
        <strain evidence="10">JCM 14304</strain>
    </source>
</reference>
<comment type="caution">
    <text evidence="9">The sequence shown here is derived from an EMBL/GenBank/DDBJ whole genome shotgun (WGS) entry which is preliminary data.</text>
</comment>
<feature type="transmembrane region" description="Helical" evidence="7">
    <location>
        <begin position="104"/>
        <end position="123"/>
    </location>
</feature>
<dbReference type="InterPro" id="IPR036259">
    <property type="entry name" value="MFS_trans_sf"/>
</dbReference>
<organism evidence="9 10">
    <name type="scientific">Kribbella karoonensis</name>
    <dbReference type="NCBI Taxonomy" id="324851"/>
    <lineage>
        <taxon>Bacteria</taxon>
        <taxon>Bacillati</taxon>
        <taxon>Actinomycetota</taxon>
        <taxon>Actinomycetes</taxon>
        <taxon>Propionibacteriales</taxon>
        <taxon>Kribbellaceae</taxon>
        <taxon>Kribbella</taxon>
    </lineage>
</organism>
<sequence>MRERWVLGLTSLGSFMVALDTLVVAAALTTIRADLGASAEQLEWTVNSYALSFAMLLMTAAAIGDRLGRRRTYAAGLALFTAASVACALATSLPFLIVARTVQGAGAAFVMPLAMSLLGAAFPPERRGRAIGVFSGVTGIAVLGGPLIGGAVTEGLSWQWIFWINVPIGVLAIVLVLAKIPESTGPARRLDLVGAVLISLAVLGLVWGTVRGESAGWTSAEVLSAFAIGVVMLLAFGLWERRTRHAMVPPALFRNRTFTAANSAGFFLSAALFSAVFFLSQYMQVGLGSAPLKAGLQLLPWTATLFVIGPIAGRLVDRVGERPLVVVGMALQAAGMFWVSRGTGHYWELVVPLMVTGSGISLAMPAAQSAAMSALPRESVGIASGVYSMNRQLGGAAGVAVLGSVFTAAGGYAGHGFTRALAGCGVLSLLAALSGLAIAARSRATRTAARAKVAEGV</sequence>
<evidence type="ECO:0000313" key="9">
    <source>
        <dbReference type="EMBL" id="GAA1581697.1"/>
    </source>
</evidence>
<feature type="transmembrane region" description="Helical" evidence="7">
    <location>
        <begin position="49"/>
        <end position="67"/>
    </location>
</feature>
<dbReference type="PRINTS" id="PR01036">
    <property type="entry name" value="TCRTETB"/>
</dbReference>
<dbReference type="Proteomes" id="UP001500190">
    <property type="component" value="Unassembled WGS sequence"/>
</dbReference>
<feature type="transmembrane region" description="Helical" evidence="7">
    <location>
        <begin position="130"/>
        <end position="148"/>
    </location>
</feature>
<feature type="transmembrane region" description="Helical" evidence="7">
    <location>
        <begin position="298"/>
        <end position="316"/>
    </location>
</feature>
<dbReference type="PANTHER" id="PTHR42718">
    <property type="entry name" value="MAJOR FACILITATOR SUPERFAMILY MULTIDRUG TRANSPORTER MFSC"/>
    <property type="match status" value="1"/>
</dbReference>
<keyword evidence="5 7" id="KW-1133">Transmembrane helix</keyword>
<protein>
    <submittedName>
        <fullName evidence="9">DHA2 family efflux MFS transporter permease subunit</fullName>
    </submittedName>
</protein>
<keyword evidence="10" id="KW-1185">Reference proteome</keyword>
<evidence type="ECO:0000313" key="10">
    <source>
        <dbReference type="Proteomes" id="UP001500190"/>
    </source>
</evidence>
<feature type="domain" description="Major facilitator superfamily (MFS) profile" evidence="8">
    <location>
        <begin position="6"/>
        <end position="443"/>
    </location>
</feature>
<evidence type="ECO:0000256" key="6">
    <source>
        <dbReference type="ARBA" id="ARBA00023136"/>
    </source>
</evidence>
<keyword evidence="6 7" id="KW-0472">Membrane</keyword>
<dbReference type="PANTHER" id="PTHR42718:SF46">
    <property type="entry name" value="BLR6921 PROTEIN"/>
    <property type="match status" value="1"/>
</dbReference>
<dbReference type="InterPro" id="IPR011701">
    <property type="entry name" value="MFS"/>
</dbReference>
<name>A0ABP4PPP7_9ACTN</name>
<evidence type="ECO:0000256" key="2">
    <source>
        <dbReference type="ARBA" id="ARBA00022448"/>
    </source>
</evidence>
<dbReference type="CDD" id="cd17321">
    <property type="entry name" value="MFS_MMR_MDR_like"/>
    <property type="match status" value="1"/>
</dbReference>
<dbReference type="InterPro" id="IPR004638">
    <property type="entry name" value="EmrB-like"/>
</dbReference>
<feature type="transmembrane region" description="Helical" evidence="7">
    <location>
        <begin position="74"/>
        <end position="98"/>
    </location>
</feature>
<dbReference type="NCBIfam" id="TIGR00711">
    <property type="entry name" value="efflux_EmrB"/>
    <property type="match status" value="1"/>
</dbReference>
<feature type="transmembrane region" description="Helical" evidence="7">
    <location>
        <begin position="160"/>
        <end position="178"/>
    </location>
</feature>
<evidence type="ECO:0000259" key="8">
    <source>
        <dbReference type="PROSITE" id="PS50850"/>
    </source>
</evidence>
<feature type="transmembrane region" description="Helical" evidence="7">
    <location>
        <begin position="393"/>
        <end position="414"/>
    </location>
</feature>
<gene>
    <name evidence="9" type="ORF">GCM10009742_28070</name>
</gene>
<evidence type="ECO:0000256" key="4">
    <source>
        <dbReference type="ARBA" id="ARBA00022692"/>
    </source>
</evidence>
<evidence type="ECO:0000256" key="3">
    <source>
        <dbReference type="ARBA" id="ARBA00022475"/>
    </source>
</evidence>
<dbReference type="Pfam" id="PF07690">
    <property type="entry name" value="MFS_1"/>
    <property type="match status" value="1"/>
</dbReference>
<feature type="transmembrane region" description="Helical" evidence="7">
    <location>
        <begin position="420"/>
        <end position="440"/>
    </location>
</feature>
<evidence type="ECO:0000256" key="1">
    <source>
        <dbReference type="ARBA" id="ARBA00004651"/>
    </source>
</evidence>
<feature type="transmembrane region" description="Helical" evidence="7">
    <location>
        <begin position="346"/>
        <end position="367"/>
    </location>
</feature>
<dbReference type="EMBL" id="BAAAND010000004">
    <property type="protein sequence ID" value="GAA1581697.1"/>
    <property type="molecule type" value="Genomic_DNA"/>
</dbReference>
<feature type="transmembrane region" description="Helical" evidence="7">
    <location>
        <begin position="222"/>
        <end position="239"/>
    </location>
</feature>
<feature type="transmembrane region" description="Helical" evidence="7">
    <location>
        <begin position="190"/>
        <end position="210"/>
    </location>
</feature>
<dbReference type="SUPFAM" id="SSF103473">
    <property type="entry name" value="MFS general substrate transporter"/>
    <property type="match status" value="1"/>
</dbReference>
<comment type="subcellular location">
    <subcellularLocation>
        <location evidence="1">Cell membrane</location>
        <topology evidence="1">Multi-pass membrane protein</topology>
    </subcellularLocation>
</comment>
<dbReference type="PROSITE" id="PS50850">
    <property type="entry name" value="MFS"/>
    <property type="match status" value="1"/>
</dbReference>
<proteinExistence type="predicted"/>
<keyword evidence="3" id="KW-1003">Cell membrane</keyword>
<keyword evidence="2" id="KW-0813">Transport</keyword>
<accession>A0ABP4PPP7</accession>
<evidence type="ECO:0000256" key="7">
    <source>
        <dbReference type="SAM" id="Phobius"/>
    </source>
</evidence>
<keyword evidence="4 7" id="KW-0812">Transmembrane</keyword>
<dbReference type="InterPro" id="IPR020846">
    <property type="entry name" value="MFS_dom"/>
</dbReference>
<evidence type="ECO:0000256" key="5">
    <source>
        <dbReference type="ARBA" id="ARBA00022989"/>
    </source>
</evidence>
<dbReference type="Gene3D" id="1.20.1250.20">
    <property type="entry name" value="MFS general substrate transporter like domains"/>
    <property type="match status" value="1"/>
</dbReference>